<comment type="subcellular location">
    <subcellularLocation>
        <location evidence="1 6">Membrane</location>
        <topology evidence="1 6">Multi-pass membrane protein</topology>
    </subcellularLocation>
</comment>
<organism evidence="8 9">
    <name type="scientific">Somion occarium</name>
    <dbReference type="NCBI Taxonomy" id="3059160"/>
    <lineage>
        <taxon>Eukaryota</taxon>
        <taxon>Fungi</taxon>
        <taxon>Dikarya</taxon>
        <taxon>Basidiomycota</taxon>
        <taxon>Agaricomycotina</taxon>
        <taxon>Agaricomycetes</taxon>
        <taxon>Polyporales</taxon>
        <taxon>Cerrenaceae</taxon>
        <taxon>Somion</taxon>
    </lineage>
</organism>
<feature type="transmembrane region" description="Helical" evidence="7">
    <location>
        <begin position="577"/>
        <end position="597"/>
    </location>
</feature>
<feature type="transmembrane region" description="Helical" evidence="7">
    <location>
        <begin position="270"/>
        <end position="292"/>
    </location>
</feature>
<dbReference type="Gene3D" id="1.20.1250.20">
    <property type="entry name" value="MFS general substrate transporter like domains"/>
    <property type="match status" value="1"/>
</dbReference>
<evidence type="ECO:0000256" key="3">
    <source>
        <dbReference type="ARBA" id="ARBA00022692"/>
    </source>
</evidence>
<keyword evidence="6" id="KW-0813">Transport</keyword>
<evidence type="ECO:0000256" key="7">
    <source>
        <dbReference type="SAM" id="Phobius"/>
    </source>
</evidence>
<name>A0ABP1DVK5_9APHY</name>
<evidence type="ECO:0000256" key="2">
    <source>
        <dbReference type="ARBA" id="ARBA00005982"/>
    </source>
</evidence>
<reference evidence="9" key="1">
    <citation type="submission" date="2024-04" db="EMBL/GenBank/DDBJ databases">
        <authorList>
            <person name="Shaw F."/>
            <person name="Minotto A."/>
        </authorList>
    </citation>
    <scope>NUCLEOTIDE SEQUENCE [LARGE SCALE GENOMIC DNA]</scope>
</reference>
<accession>A0ABP1DVK5</accession>
<keyword evidence="9" id="KW-1185">Reference proteome</keyword>
<feature type="transmembrane region" description="Helical" evidence="7">
    <location>
        <begin position="517"/>
        <end position="537"/>
    </location>
</feature>
<dbReference type="Pfam" id="PF00854">
    <property type="entry name" value="PTR2"/>
    <property type="match status" value="2"/>
</dbReference>
<evidence type="ECO:0000256" key="5">
    <source>
        <dbReference type="ARBA" id="ARBA00023136"/>
    </source>
</evidence>
<dbReference type="InterPro" id="IPR018456">
    <property type="entry name" value="PTR2_symporter_CS"/>
</dbReference>
<proteinExistence type="inferred from homology"/>
<keyword evidence="4 7" id="KW-1133">Transmembrane helix</keyword>
<feature type="transmembrane region" description="Helical" evidence="7">
    <location>
        <begin position="244"/>
        <end position="263"/>
    </location>
</feature>
<evidence type="ECO:0000256" key="1">
    <source>
        <dbReference type="ARBA" id="ARBA00004141"/>
    </source>
</evidence>
<evidence type="ECO:0000313" key="8">
    <source>
        <dbReference type="EMBL" id="CAL1710847.1"/>
    </source>
</evidence>
<sequence>MAGLQSDDPVYQGYAEAKRAEFELHKDSGSDDHVVSSAGDHELDGIHDGLEFPTEEDKLTLRRVADTIPWNAYLIAFVELAERFSYYGTQVVYTNFIQQRLPPGSRTGAGGRDGQSGALGMGQRASTGLNTFNQFWVYVIPLFGAYIADTRWGRFKTICVSVGVALVGHVLLIVSSLPGVIEHSHGALACFIVALIVMGLGTGGFKANISPLVAEQYKRTKLFVATRKSGERVVVDPTLTTARIYMYFYLFINIGALVGQISMTYSEKYVGFYLAYTLPTAVFLLCPIVLFIGRNKYARSPPSGSVLANSLRVWRLAQKGRWSWNPVKTWRNLYADDFWDSAKPSHFRGEARPKWMTFDDNWVDEVKRGFKACSVFLWYPVYCKSNSGVSWHRDADSRYLSGLTYNQLNSNLTSQAATMVVNGVPNDVLSNLDPFALIIFIPICDMFIYPGLRRLGINFSPIKKITLGFFTGAAAMVWTAVVQHYIYKRNPCGYHVATCTDEAGNILTSDLNVWIQTGSYVLIAFSEIFASITGLEYAFTKAPKNMRSLVMGIFLFMSAISSAIGEAFVSLSADPLLVWNYGVMAVLAAVSGLIFWFQYRHLDHQEDELNNLEDAHYEDPHAVYNARYGGDQSLKIQ</sequence>
<keyword evidence="3 6" id="KW-0812">Transmembrane</keyword>
<feature type="transmembrane region" description="Helical" evidence="7">
    <location>
        <begin position="549"/>
        <end position="571"/>
    </location>
</feature>
<keyword evidence="5 7" id="KW-0472">Membrane</keyword>
<evidence type="ECO:0008006" key="10">
    <source>
        <dbReference type="Google" id="ProtNLM"/>
    </source>
</evidence>
<feature type="transmembrane region" description="Helical" evidence="7">
    <location>
        <begin position="131"/>
        <end position="148"/>
    </location>
</feature>
<gene>
    <name evidence="8" type="ORF">GFSPODELE1_LOCUS8038</name>
</gene>
<dbReference type="EMBL" id="OZ037949">
    <property type="protein sequence ID" value="CAL1710847.1"/>
    <property type="molecule type" value="Genomic_DNA"/>
</dbReference>
<comment type="similarity">
    <text evidence="2 6">Belongs to the major facilitator superfamily. Proton-dependent oligopeptide transporter (POT/PTR) (TC 2.A.17) family.</text>
</comment>
<dbReference type="PROSITE" id="PS01023">
    <property type="entry name" value="PTR2_2"/>
    <property type="match status" value="1"/>
</dbReference>
<evidence type="ECO:0000256" key="4">
    <source>
        <dbReference type="ARBA" id="ARBA00022989"/>
    </source>
</evidence>
<dbReference type="InterPro" id="IPR036259">
    <property type="entry name" value="MFS_trans_sf"/>
</dbReference>
<dbReference type="SUPFAM" id="SSF103473">
    <property type="entry name" value="MFS general substrate transporter"/>
    <property type="match status" value="1"/>
</dbReference>
<evidence type="ECO:0000313" key="9">
    <source>
        <dbReference type="Proteomes" id="UP001497453"/>
    </source>
</evidence>
<evidence type="ECO:0000256" key="6">
    <source>
        <dbReference type="RuleBase" id="RU003755"/>
    </source>
</evidence>
<dbReference type="InterPro" id="IPR000109">
    <property type="entry name" value="POT_fam"/>
</dbReference>
<feature type="transmembrane region" description="Helical" evidence="7">
    <location>
        <begin position="154"/>
        <end position="174"/>
    </location>
</feature>
<protein>
    <recommendedName>
        <fullName evidence="10">Oligopeptide transporter</fullName>
    </recommendedName>
</protein>
<dbReference type="PANTHER" id="PTHR11654">
    <property type="entry name" value="OLIGOPEPTIDE TRANSPORTER-RELATED"/>
    <property type="match status" value="1"/>
</dbReference>
<feature type="transmembrane region" description="Helical" evidence="7">
    <location>
        <begin position="464"/>
        <end position="486"/>
    </location>
</feature>
<feature type="transmembrane region" description="Helical" evidence="7">
    <location>
        <begin position="186"/>
        <end position="205"/>
    </location>
</feature>
<dbReference type="Proteomes" id="UP001497453">
    <property type="component" value="Chromosome 6"/>
</dbReference>